<protein>
    <submittedName>
        <fullName evidence="1">Uncharacterized protein</fullName>
    </submittedName>
</protein>
<proteinExistence type="predicted"/>
<evidence type="ECO:0000313" key="1">
    <source>
        <dbReference type="EMBL" id="JAD59886.1"/>
    </source>
</evidence>
<reference evidence="1" key="1">
    <citation type="submission" date="2014-09" db="EMBL/GenBank/DDBJ databases">
        <authorList>
            <person name="Magalhaes I.L.F."/>
            <person name="Oliveira U."/>
            <person name="Santos F.R."/>
            <person name="Vidigal T.H.D.A."/>
            <person name="Brescovit A.D."/>
            <person name="Santos A.J."/>
        </authorList>
    </citation>
    <scope>NUCLEOTIDE SEQUENCE</scope>
    <source>
        <tissue evidence="1">Shoot tissue taken approximately 20 cm above the soil surface</tissue>
    </source>
</reference>
<organism evidence="1">
    <name type="scientific">Arundo donax</name>
    <name type="common">Giant reed</name>
    <name type="synonym">Donax arundinaceus</name>
    <dbReference type="NCBI Taxonomy" id="35708"/>
    <lineage>
        <taxon>Eukaryota</taxon>
        <taxon>Viridiplantae</taxon>
        <taxon>Streptophyta</taxon>
        <taxon>Embryophyta</taxon>
        <taxon>Tracheophyta</taxon>
        <taxon>Spermatophyta</taxon>
        <taxon>Magnoliopsida</taxon>
        <taxon>Liliopsida</taxon>
        <taxon>Poales</taxon>
        <taxon>Poaceae</taxon>
        <taxon>PACMAD clade</taxon>
        <taxon>Arundinoideae</taxon>
        <taxon>Arundineae</taxon>
        <taxon>Arundo</taxon>
    </lineage>
</organism>
<sequence>MERLFILYGKCKIKSIFSGRHLRSRLFCFKIRVKERMNSRILLWIAPPMFTQILK</sequence>
<reference evidence="1" key="2">
    <citation type="journal article" date="2015" name="Data Brief">
        <title>Shoot transcriptome of the giant reed, Arundo donax.</title>
        <authorList>
            <person name="Barrero R.A."/>
            <person name="Guerrero F.D."/>
            <person name="Moolhuijzen P."/>
            <person name="Goolsby J.A."/>
            <person name="Tidwell J."/>
            <person name="Bellgard S.E."/>
            <person name="Bellgard M.I."/>
        </authorList>
    </citation>
    <scope>NUCLEOTIDE SEQUENCE</scope>
    <source>
        <tissue evidence="1">Shoot tissue taken approximately 20 cm above the soil surface</tissue>
    </source>
</reference>
<accession>A0A0A9B974</accession>
<dbReference type="AlphaFoldDB" id="A0A0A9B974"/>
<dbReference type="EMBL" id="GBRH01238009">
    <property type="protein sequence ID" value="JAD59886.1"/>
    <property type="molecule type" value="Transcribed_RNA"/>
</dbReference>
<name>A0A0A9B974_ARUDO</name>